<dbReference type="STRING" id="414004.CENSYa_1556"/>
<dbReference type="FunFam" id="3.40.109.10:FF:000013">
    <property type="entry name" value="5,6-dimethylbenzimidazole synthase"/>
    <property type="match status" value="1"/>
</dbReference>
<organism evidence="8 9">
    <name type="scientific">Cenarchaeum symbiosum (strain A)</name>
    <dbReference type="NCBI Taxonomy" id="414004"/>
    <lineage>
        <taxon>Archaea</taxon>
        <taxon>Nitrososphaerota</taxon>
        <taxon>Candidatus Cenarchaeales</taxon>
        <taxon>Candidatus Cenarchaeaceae</taxon>
        <taxon>Candidatus Cenarchaeum</taxon>
    </lineage>
</organism>
<dbReference type="GO" id="GO:0016491">
    <property type="term" value="F:oxidoreductase activity"/>
    <property type="evidence" value="ECO:0007669"/>
    <property type="project" value="UniProtKB-KW"/>
</dbReference>
<dbReference type="PATRIC" id="fig|414004.10.peg.1424"/>
<dbReference type="InterPro" id="IPR029479">
    <property type="entry name" value="Nitroreductase"/>
</dbReference>
<dbReference type="PANTHER" id="PTHR23026:SF90">
    <property type="entry name" value="IODOTYROSINE DEIODINASE 1"/>
    <property type="match status" value="1"/>
</dbReference>
<evidence type="ECO:0000256" key="1">
    <source>
        <dbReference type="ARBA" id="ARBA00022630"/>
    </source>
</evidence>
<keyword evidence="9" id="KW-1185">Reference proteome</keyword>
<keyword evidence="6" id="KW-0520">NAD</keyword>
<sequence>MGPLYQGALLSFVCAQAPDAGRPPAHGDQVGRMDGGFTSDEKSGFYKAVYSRRDVRSGFTQRPVEAGVLGRILDAAHHAPSVGFSQPWNFILIKDEASRGKVRDSFYKERERSAALVDGERKSKYLSLKLEGILDSPVNVCVTYDPSKFGPFVIGRSAIPDTGVYSVCCAVQNLWLAARAEGVGVGWVSILSNDALREILGIPEGVLPVAYLCLGYVDEFATKPDLEAAGWLPRLGLPEVVYYERWGRGDAPGWEAVRDLMKSNLDTLK</sequence>
<keyword evidence="5" id="KW-0560">Oxidoreductase</keyword>
<gene>
    <name evidence="8" type="ordered locus">CENSYa_1556</name>
</gene>
<dbReference type="AlphaFoldDB" id="A0RXW0"/>
<dbReference type="EnsemblBacteria" id="ABK78177">
    <property type="protein sequence ID" value="ABK78177"/>
    <property type="gene ID" value="CENSYa_1556"/>
</dbReference>
<evidence type="ECO:0000256" key="5">
    <source>
        <dbReference type="ARBA" id="ARBA00023002"/>
    </source>
</evidence>
<keyword evidence="2" id="KW-0288">FMN</keyword>
<accession>A0RXW0</accession>
<dbReference type="Proteomes" id="UP000000758">
    <property type="component" value="Chromosome"/>
</dbReference>
<protein>
    <submittedName>
        <fullName evidence="8">Nitroreductase</fullName>
    </submittedName>
</protein>
<dbReference type="InterPro" id="IPR000415">
    <property type="entry name" value="Nitroreductase-like"/>
</dbReference>
<dbReference type="SUPFAM" id="SSF55469">
    <property type="entry name" value="FMN-dependent nitroreductase-like"/>
    <property type="match status" value="1"/>
</dbReference>
<evidence type="ECO:0000256" key="3">
    <source>
        <dbReference type="ARBA" id="ARBA00022741"/>
    </source>
</evidence>
<evidence type="ECO:0000313" key="8">
    <source>
        <dbReference type="EMBL" id="ABK78177.1"/>
    </source>
</evidence>
<feature type="domain" description="Nitroreductase" evidence="7">
    <location>
        <begin position="50"/>
        <end position="216"/>
    </location>
</feature>
<dbReference type="GO" id="GO:0000166">
    <property type="term" value="F:nucleotide binding"/>
    <property type="evidence" value="ECO:0007669"/>
    <property type="project" value="UniProtKB-KW"/>
</dbReference>
<keyword evidence="4" id="KW-0521">NADP</keyword>
<evidence type="ECO:0000313" key="9">
    <source>
        <dbReference type="Proteomes" id="UP000000758"/>
    </source>
</evidence>
<dbReference type="PANTHER" id="PTHR23026">
    <property type="entry name" value="NADPH NITROREDUCTASE"/>
    <property type="match status" value="1"/>
</dbReference>
<evidence type="ECO:0000256" key="2">
    <source>
        <dbReference type="ARBA" id="ARBA00022643"/>
    </source>
</evidence>
<proteinExistence type="predicted"/>
<name>A0RXW0_CENSY</name>
<keyword evidence="1" id="KW-0285">Flavoprotein</keyword>
<dbReference type="HOGENOM" id="CLU_070764_3_1_2"/>
<dbReference type="KEGG" id="csy:CENSYa_1556"/>
<dbReference type="EMBL" id="DP000238">
    <property type="protein sequence ID" value="ABK78177.1"/>
    <property type="molecule type" value="Genomic_DNA"/>
</dbReference>
<dbReference type="InterPro" id="IPR012825">
    <property type="entry name" value="BluB"/>
</dbReference>
<evidence type="ECO:0000256" key="6">
    <source>
        <dbReference type="ARBA" id="ARBA00023027"/>
    </source>
</evidence>
<dbReference type="Pfam" id="PF00881">
    <property type="entry name" value="Nitroreductase"/>
    <property type="match status" value="1"/>
</dbReference>
<evidence type="ECO:0000256" key="4">
    <source>
        <dbReference type="ARBA" id="ARBA00022857"/>
    </source>
</evidence>
<dbReference type="NCBIfam" id="TIGR02476">
    <property type="entry name" value="BluB"/>
    <property type="match status" value="1"/>
</dbReference>
<dbReference type="InterPro" id="IPR050627">
    <property type="entry name" value="Nitroreductase/BluB"/>
</dbReference>
<keyword evidence="3" id="KW-0547">Nucleotide-binding</keyword>
<dbReference type="Gene3D" id="3.40.109.10">
    <property type="entry name" value="NADH Oxidase"/>
    <property type="match status" value="1"/>
</dbReference>
<reference evidence="8 9" key="1">
    <citation type="journal article" date="2006" name="Proc. Natl. Acad. Sci. U.S.A.">
        <title>Genomic analysis of the uncultivated marine crenarchaeote Cenarchaeum symbiosum.</title>
        <authorList>
            <person name="Hallam S.J."/>
            <person name="Konstantinidis K.T."/>
            <person name="Putnam N."/>
            <person name="Schleper C."/>
            <person name="Watanabe Y."/>
            <person name="Sugahara J."/>
            <person name="Preston C."/>
            <person name="de la Torre J."/>
            <person name="Richardson P.M."/>
            <person name="DeLong E.F."/>
        </authorList>
    </citation>
    <scope>NUCLEOTIDE SEQUENCE [LARGE SCALE GENOMIC DNA]</scope>
    <source>
        <strain evidence="9">A</strain>
    </source>
</reference>
<evidence type="ECO:0000259" key="7">
    <source>
        <dbReference type="Pfam" id="PF00881"/>
    </source>
</evidence>